<dbReference type="EMBL" id="CSAE01000023">
    <property type="protein sequence ID" value="COV05049.1"/>
    <property type="molecule type" value="Genomic_DNA"/>
</dbReference>
<evidence type="ECO:0000313" key="7">
    <source>
        <dbReference type="Proteomes" id="UP000039021"/>
    </source>
</evidence>
<dbReference type="Proteomes" id="UP000046947">
    <property type="component" value="Unassembled WGS sequence"/>
</dbReference>
<dbReference type="EMBL" id="CFOH01000245">
    <property type="protein sequence ID" value="CFE50635.1"/>
    <property type="molecule type" value="Genomic_DNA"/>
</dbReference>
<protein>
    <submittedName>
        <fullName evidence="2">Uncharacterized protein</fullName>
    </submittedName>
</protein>
<dbReference type="Proteomes" id="UP000038802">
    <property type="component" value="Unassembled WGS sequence"/>
</dbReference>
<evidence type="ECO:0000313" key="3">
    <source>
        <dbReference type="EMBL" id="COV96073.1"/>
    </source>
</evidence>
<name>A0A0U0RWH2_MYCTX</name>
<sequence>MVLAILVCASASMPGSGSPVGARSSGNVSIDEPPVCDKFANNGLGSHAGTWRGCGARTR</sequence>
<evidence type="ECO:0000313" key="2">
    <source>
        <dbReference type="EMBL" id="COV05049.1"/>
    </source>
</evidence>
<dbReference type="Proteomes" id="UP000044938">
    <property type="component" value="Unassembled WGS sequence"/>
</dbReference>
<reference evidence="5" key="2">
    <citation type="submission" date="2015-03" db="EMBL/GenBank/DDBJ databases">
        <authorList>
            <consortium name="Pathogen Informatics"/>
            <person name="Murphy D."/>
        </authorList>
    </citation>
    <scope>NUCLEOTIDE SEQUENCE</scope>
    <source>
        <strain evidence="5">N09902308</strain>
    </source>
</reference>
<proteinExistence type="predicted"/>
<reference evidence="6 7" key="3">
    <citation type="submission" date="2015-03" db="EMBL/GenBank/DDBJ databases">
        <authorList>
            <consortium name="Pathogen Informatics"/>
        </authorList>
    </citation>
    <scope>NUCLEOTIDE SEQUENCE [LARGE SCALE GENOMIC DNA]</scope>
    <source>
        <strain evidence="1 9">H09601792</strain>
        <strain evidence="6">K00500041</strain>
        <strain evidence="3 8">M09401471</strain>
        <strain evidence="7">N09902308</strain>
        <strain evidence="4 10">P00601463</strain>
    </source>
</reference>
<evidence type="ECO:0000313" key="9">
    <source>
        <dbReference type="Proteomes" id="UP000046947"/>
    </source>
</evidence>
<gene>
    <name evidence="1" type="ORF">ERS007688_01761</name>
    <name evidence="2" type="ORF">ERS007703_00386</name>
    <name evidence="3" type="ORF">ERS007720_01294</name>
    <name evidence="5" type="ORF">ERS007739_04623</name>
    <name evidence="4" type="ORF">ERS007741_02226</name>
</gene>
<evidence type="ECO:0000313" key="8">
    <source>
        <dbReference type="Proteomes" id="UP000044938"/>
    </source>
</evidence>
<dbReference type="AlphaFoldDB" id="A0A0U0RWH2"/>
<reference evidence="2" key="1">
    <citation type="submission" date="2015-03" db="EMBL/GenBank/DDBJ databases">
        <authorList>
            <person name="Murphy D."/>
        </authorList>
    </citation>
    <scope>NUCLEOTIDE SEQUENCE [LARGE SCALE GENOMIC DNA]</scope>
    <source>
        <strain evidence="2">K00500041</strain>
    </source>
</reference>
<dbReference type="EMBL" id="CSAJ01000123">
    <property type="protein sequence ID" value="COV96073.1"/>
    <property type="molecule type" value="Genomic_DNA"/>
</dbReference>
<dbReference type="Proteomes" id="UP000039021">
    <property type="component" value="Unassembled WGS sequence"/>
</dbReference>
<evidence type="ECO:0000313" key="6">
    <source>
        <dbReference type="Proteomes" id="UP000038802"/>
    </source>
</evidence>
<evidence type="ECO:0000313" key="5">
    <source>
        <dbReference type="EMBL" id="CPA46549.1"/>
    </source>
</evidence>
<evidence type="ECO:0000313" key="4">
    <source>
        <dbReference type="EMBL" id="COW33617.1"/>
    </source>
</evidence>
<evidence type="ECO:0000313" key="1">
    <source>
        <dbReference type="EMBL" id="CFE50635.1"/>
    </source>
</evidence>
<dbReference type="EMBL" id="CSBK01002994">
    <property type="protein sequence ID" value="CPA46549.1"/>
    <property type="molecule type" value="Genomic_DNA"/>
</dbReference>
<organism evidence="2 6">
    <name type="scientific">Mycobacterium tuberculosis</name>
    <dbReference type="NCBI Taxonomy" id="1773"/>
    <lineage>
        <taxon>Bacteria</taxon>
        <taxon>Bacillati</taxon>
        <taxon>Actinomycetota</taxon>
        <taxon>Actinomycetes</taxon>
        <taxon>Mycobacteriales</taxon>
        <taxon>Mycobacteriaceae</taxon>
        <taxon>Mycobacterium</taxon>
        <taxon>Mycobacterium tuberculosis complex</taxon>
    </lineage>
</organism>
<accession>A0A0U0RWH2</accession>
<dbReference type="Proteomes" id="UP000048600">
    <property type="component" value="Unassembled WGS sequence"/>
</dbReference>
<dbReference type="EMBL" id="CHKL01000241">
    <property type="protein sequence ID" value="COW33617.1"/>
    <property type="molecule type" value="Genomic_DNA"/>
</dbReference>
<evidence type="ECO:0000313" key="10">
    <source>
        <dbReference type="Proteomes" id="UP000048600"/>
    </source>
</evidence>